<evidence type="ECO:0000256" key="1">
    <source>
        <dbReference type="ARBA" id="ARBA00010641"/>
    </source>
</evidence>
<accession>A0A7W9KML0</accession>
<dbReference type="SUPFAM" id="SSF88659">
    <property type="entry name" value="Sigma3 and sigma4 domains of RNA polymerase sigma factors"/>
    <property type="match status" value="1"/>
</dbReference>
<evidence type="ECO:0000313" key="7">
    <source>
        <dbReference type="Proteomes" id="UP000585638"/>
    </source>
</evidence>
<keyword evidence="3" id="KW-0731">Sigma factor</keyword>
<reference evidence="6 7" key="1">
    <citation type="submission" date="2020-08" db="EMBL/GenBank/DDBJ databases">
        <title>Sequencing the genomes of 1000 actinobacteria strains.</title>
        <authorList>
            <person name="Klenk H.-P."/>
        </authorList>
    </citation>
    <scope>NUCLEOTIDE SEQUENCE [LARGE SCALE GENOMIC DNA]</scope>
    <source>
        <strain evidence="6 7">DSM 43851</strain>
    </source>
</reference>
<dbReference type="RefSeq" id="WP_184867057.1">
    <property type="nucleotide sequence ID" value="NZ_BAAAWY010000024.1"/>
</dbReference>
<dbReference type="InterPro" id="IPR014284">
    <property type="entry name" value="RNA_pol_sigma-70_dom"/>
</dbReference>
<feature type="domain" description="RNA polymerase sigma-70 region 2" evidence="5">
    <location>
        <begin position="24"/>
        <end position="90"/>
    </location>
</feature>
<evidence type="ECO:0000256" key="4">
    <source>
        <dbReference type="ARBA" id="ARBA00023163"/>
    </source>
</evidence>
<comment type="similarity">
    <text evidence="1">Belongs to the sigma-70 factor family. ECF subfamily.</text>
</comment>
<dbReference type="NCBIfam" id="TIGR02937">
    <property type="entry name" value="sigma70-ECF"/>
    <property type="match status" value="1"/>
</dbReference>
<evidence type="ECO:0000256" key="2">
    <source>
        <dbReference type="ARBA" id="ARBA00023015"/>
    </source>
</evidence>
<proteinExistence type="inferred from homology"/>
<dbReference type="InterPro" id="IPR036388">
    <property type="entry name" value="WH-like_DNA-bd_sf"/>
</dbReference>
<organism evidence="6 7">
    <name type="scientific">Kutzneria kofuensis</name>
    <dbReference type="NCBI Taxonomy" id="103725"/>
    <lineage>
        <taxon>Bacteria</taxon>
        <taxon>Bacillati</taxon>
        <taxon>Actinomycetota</taxon>
        <taxon>Actinomycetes</taxon>
        <taxon>Pseudonocardiales</taxon>
        <taxon>Pseudonocardiaceae</taxon>
        <taxon>Kutzneria</taxon>
    </lineage>
</organism>
<name>A0A7W9KML0_9PSEU</name>
<keyword evidence="2" id="KW-0805">Transcription regulation</keyword>
<protein>
    <submittedName>
        <fullName evidence="6">RNA polymerase sigma factor (Sigma-70 family)</fullName>
    </submittedName>
</protein>
<dbReference type="InterPro" id="IPR013325">
    <property type="entry name" value="RNA_pol_sigma_r2"/>
</dbReference>
<comment type="caution">
    <text evidence="6">The sequence shown here is derived from an EMBL/GenBank/DDBJ whole genome shotgun (WGS) entry which is preliminary data.</text>
</comment>
<sequence>MRTTADVALIQAAASGDPRAREELVALCLPLVHNLVRRALSDDPEADDVVQETMLRAIRGLSGLKNPERFRAWLVTTAIRQVRDRARERRARSLRLLPLEVLDETADPALSVAEDAVDRVEREQERRDMLAATRWLTPDQQQVLALWWQEVNGELTRAEVAQALSLSPQHTAVRVQRMRERLLLARMVLHAWRAVPRCPDLAETGRGWAGTAESKWFKRLARHVHGCPVCGAVGAPRVPSDHLVVTIGVLAATPCVTQASPEASSRAGPPRRSALIVRGNPRERVAAHVHLAPAPG</sequence>
<dbReference type="PANTHER" id="PTHR43133">
    <property type="entry name" value="RNA POLYMERASE ECF-TYPE SIGMA FACTO"/>
    <property type="match status" value="1"/>
</dbReference>
<evidence type="ECO:0000313" key="6">
    <source>
        <dbReference type="EMBL" id="MBB5895242.1"/>
    </source>
</evidence>
<dbReference type="Gene3D" id="1.10.10.10">
    <property type="entry name" value="Winged helix-like DNA-binding domain superfamily/Winged helix DNA-binding domain"/>
    <property type="match status" value="1"/>
</dbReference>
<dbReference type="InterPro" id="IPR013324">
    <property type="entry name" value="RNA_pol_sigma_r3/r4-like"/>
</dbReference>
<dbReference type="GO" id="GO:0006352">
    <property type="term" value="P:DNA-templated transcription initiation"/>
    <property type="evidence" value="ECO:0007669"/>
    <property type="project" value="InterPro"/>
</dbReference>
<dbReference type="InterPro" id="IPR007627">
    <property type="entry name" value="RNA_pol_sigma70_r2"/>
</dbReference>
<dbReference type="SUPFAM" id="SSF88946">
    <property type="entry name" value="Sigma2 domain of RNA polymerase sigma factors"/>
    <property type="match status" value="1"/>
</dbReference>
<dbReference type="InterPro" id="IPR039425">
    <property type="entry name" value="RNA_pol_sigma-70-like"/>
</dbReference>
<gene>
    <name evidence="6" type="ORF">BJ998_006438</name>
</gene>
<keyword evidence="4" id="KW-0804">Transcription</keyword>
<dbReference type="AlphaFoldDB" id="A0A7W9KML0"/>
<evidence type="ECO:0000256" key="3">
    <source>
        <dbReference type="ARBA" id="ARBA00023082"/>
    </source>
</evidence>
<dbReference type="Proteomes" id="UP000585638">
    <property type="component" value="Unassembled WGS sequence"/>
</dbReference>
<keyword evidence="7" id="KW-1185">Reference proteome</keyword>
<dbReference type="GO" id="GO:0016987">
    <property type="term" value="F:sigma factor activity"/>
    <property type="evidence" value="ECO:0007669"/>
    <property type="project" value="UniProtKB-KW"/>
</dbReference>
<dbReference type="Pfam" id="PF04542">
    <property type="entry name" value="Sigma70_r2"/>
    <property type="match status" value="1"/>
</dbReference>
<evidence type="ECO:0000259" key="5">
    <source>
        <dbReference type="Pfam" id="PF04542"/>
    </source>
</evidence>
<dbReference type="Gene3D" id="1.10.1740.10">
    <property type="match status" value="1"/>
</dbReference>
<dbReference type="PANTHER" id="PTHR43133:SF51">
    <property type="entry name" value="RNA POLYMERASE SIGMA FACTOR"/>
    <property type="match status" value="1"/>
</dbReference>
<dbReference type="EMBL" id="JACHIR010000001">
    <property type="protein sequence ID" value="MBB5895242.1"/>
    <property type="molecule type" value="Genomic_DNA"/>
</dbReference>